<gene>
    <name evidence="2" type="ORF">NQ314_015907</name>
</gene>
<comment type="caution">
    <text evidence="2">The sequence shown here is derived from an EMBL/GenBank/DDBJ whole genome shotgun (WGS) entry which is preliminary data.</text>
</comment>
<dbReference type="Proteomes" id="UP001162156">
    <property type="component" value="Unassembled WGS sequence"/>
</dbReference>
<dbReference type="AlphaFoldDB" id="A0AAV8WX58"/>
<name>A0AAV8WX58_9CUCU</name>
<dbReference type="PANTHER" id="PTHR11785">
    <property type="entry name" value="AMINO ACID TRANSPORTER"/>
    <property type="match status" value="1"/>
</dbReference>
<proteinExistence type="predicted"/>
<accession>A0AAV8WX58</accession>
<dbReference type="GO" id="GO:0015179">
    <property type="term" value="F:L-amino acid transmembrane transporter activity"/>
    <property type="evidence" value="ECO:0007669"/>
    <property type="project" value="TreeGrafter"/>
</dbReference>
<dbReference type="PANTHER" id="PTHR11785:SF514">
    <property type="entry name" value="B(0,+)-TYPE AMINO ACID TRANSPORTER 1-LIKE PROTEIN"/>
    <property type="match status" value="1"/>
</dbReference>
<organism evidence="2 3">
    <name type="scientific">Rhamnusium bicolor</name>
    <dbReference type="NCBI Taxonomy" id="1586634"/>
    <lineage>
        <taxon>Eukaryota</taxon>
        <taxon>Metazoa</taxon>
        <taxon>Ecdysozoa</taxon>
        <taxon>Arthropoda</taxon>
        <taxon>Hexapoda</taxon>
        <taxon>Insecta</taxon>
        <taxon>Pterygota</taxon>
        <taxon>Neoptera</taxon>
        <taxon>Endopterygota</taxon>
        <taxon>Coleoptera</taxon>
        <taxon>Polyphaga</taxon>
        <taxon>Cucujiformia</taxon>
        <taxon>Chrysomeloidea</taxon>
        <taxon>Cerambycidae</taxon>
        <taxon>Lepturinae</taxon>
        <taxon>Rhagiini</taxon>
        <taxon>Rhamnusium</taxon>
    </lineage>
</organism>
<dbReference type="Gene3D" id="1.20.1740.10">
    <property type="entry name" value="Amino acid/polyamine transporter I"/>
    <property type="match status" value="1"/>
</dbReference>
<keyword evidence="3" id="KW-1185">Reference proteome</keyword>
<reference evidence="2" key="1">
    <citation type="journal article" date="2023" name="Insect Mol. Biol.">
        <title>Genome sequencing provides insights into the evolution of gene families encoding plant cell wall-degrading enzymes in longhorned beetles.</title>
        <authorList>
            <person name="Shin N.R."/>
            <person name="Okamura Y."/>
            <person name="Kirsch R."/>
            <person name="Pauchet Y."/>
        </authorList>
    </citation>
    <scope>NUCLEOTIDE SEQUENCE</scope>
    <source>
        <strain evidence="2">RBIC_L_NR</strain>
    </source>
</reference>
<evidence type="ECO:0000313" key="3">
    <source>
        <dbReference type="Proteomes" id="UP001162156"/>
    </source>
</evidence>
<evidence type="ECO:0000313" key="2">
    <source>
        <dbReference type="EMBL" id="KAJ8931210.1"/>
    </source>
</evidence>
<feature type="transmembrane region" description="Helical" evidence="1">
    <location>
        <begin position="42"/>
        <end position="63"/>
    </location>
</feature>
<keyword evidence="1" id="KW-1133">Transmembrane helix</keyword>
<keyword evidence="1" id="KW-0812">Transmembrane</keyword>
<keyword evidence="1" id="KW-0472">Membrane</keyword>
<dbReference type="InterPro" id="IPR050598">
    <property type="entry name" value="AminoAcid_Transporter"/>
</dbReference>
<protein>
    <submittedName>
        <fullName evidence="2">Uncharacterized protein</fullName>
    </submittedName>
</protein>
<evidence type="ECO:0000256" key="1">
    <source>
        <dbReference type="SAM" id="Phobius"/>
    </source>
</evidence>
<dbReference type="EMBL" id="JANEYF010004433">
    <property type="protein sequence ID" value="KAJ8931210.1"/>
    <property type="molecule type" value="Genomic_DNA"/>
</dbReference>
<sequence length="96" mass="10695">MASALIFAELGTLVPRSGSEYAFYMDSFGPLHKFWGNLPSFIYSWIVIVVIRPTVVAVIILTFSEYFCQPILNLWCINDYGSVEKVTKAIAIVALG</sequence>